<dbReference type="GO" id="GO:0006508">
    <property type="term" value="P:proteolysis"/>
    <property type="evidence" value="ECO:0007669"/>
    <property type="project" value="UniProtKB-KW"/>
</dbReference>
<dbReference type="Pfam" id="PF13976">
    <property type="entry name" value="gag_pre-integrs"/>
    <property type="match status" value="1"/>
</dbReference>
<feature type="non-terminal residue" evidence="4">
    <location>
        <position position="1"/>
    </location>
</feature>
<name>A0A699L214_TANCI</name>
<accession>A0A699L214</accession>
<dbReference type="Gene3D" id="3.30.420.10">
    <property type="entry name" value="Ribonuclease H-like superfamily/Ribonuclease H"/>
    <property type="match status" value="1"/>
</dbReference>
<evidence type="ECO:0000256" key="2">
    <source>
        <dbReference type="SAM" id="MobiDB-lite"/>
    </source>
</evidence>
<dbReference type="SUPFAM" id="SSF53098">
    <property type="entry name" value="Ribonuclease H-like"/>
    <property type="match status" value="1"/>
</dbReference>
<sequence>NSDSWPPSNLYDRFVPSGGYHAVPPPVTGTFMPPKPDLVFHTPHSDKNKHLAFNVQLSPTKPEQDLSSRPSIPIIKDQSSELVKSPRHSGQLFQALIPVAPTVPLRSTSHSKGYKKSKKACFVCKSVDHLIKDSPLKSQPILTTAARISSVVKLKFSKTRPNLASHTVSKSKLPHRRPIPRHSSLKPKNSPPKVTAAKASVVSATQGNPQQALKDKRVIDSGCSRHMTGNMSYLYDFEELNEGYVAFGGNPKGGKITGKGKIKTGKLFFNDIYFVKELKFNLFSVSQMCDKRNSVLFIDTECHVLSSDFKLPDASQVLLRIPKENNMYNVNLKNIIPSGDLTCLFAKATLDESNLWHRRLGHGNFKTINKLDETPSIVKTFIIGLENLLSLKVKIIRCDNRTEFKNPDLNQFCRVKGIKREFSVPMTPQQNGIAERKNKTLIEAARTSLADSLLPIPFWTEAVNTACYVQNRVL</sequence>
<proteinExistence type="predicted"/>
<dbReference type="GO" id="GO:0015074">
    <property type="term" value="P:DNA integration"/>
    <property type="evidence" value="ECO:0007669"/>
    <property type="project" value="InterPro"/>
</dbReference>
<evidence type="ECO:0000259" key="3">
    <source>
        <dbReference type="PROSITE" id="PS50994"/>
    </source>
</evidence>
<dbReference type="GO" id="GO:0008233">
    <property type="term" value="F:peptidase activity"/>
    <property type="evidence" value="ECO:0007669"/>
    <property type="project" value="UniProtKB-KW"/>
</dbReference>
<dbReference type="EMBL" id="BKCJ010573294">
    <property type="protein sequence ID" value="GFB19753.1"/>
    <property type="molecule type" value="Genomic_DNA"/>
</dbReference>
<dbReference type="InterPro" id="IPR025724">
    <property type="entry name" value="GAG-pre-integrase_dom"/>
</dbReference>
<dbReference type="PROSITE" id="PS50994">
    <property type="entry name" value="INTEGRASE"/>
    <property type="match status" value="1"/>
</dbReference>
<dbReference type="InterPro" id="IPR012337">
    <property type="entry name" value="RNaseH-like_sf"/>
</dbReference>
<evidence type="ECO:0000256" key="1">
    <source>
        <dbReference type="ARBA" id="ARBA00022670"/>
    </source>
</evidence>
<dbReference type="PANTHER" id="PTHR42648">
    <property type="entry name" value="TRANSPOSASE, PUTATIVE-RELATED"/>
    <property type="match status" value="1"/>
</dbReference>
<evidence type="ECO:0000313" key="4">
    <source>
        <dbReference type="EMBL" id="GFB19753.1"/>
    </source>
</evidence>
<keyword evidence="1" id="KW-0378">Hydrolase</keyword>
<dbReference type="InterPro" id="IPR036397">
    <property type="entry name" value="RNaseH_sf"/>
</dbReference>
<dbReference type="PANTHER" id="PTHR42648:SF32">
    <property type="entry name" value="RIBONUCLEASE H-LIKE DOMAIN, GAG-PRE-INTEGRASE DOMAIN PROTEIN-RELATED"/>
    <property type="match status" value="1"/>
</dbReference>
<comment type="caution">
    <text evidence="4">The sequence shown here is derived from an EMBL/GenBank/DDBJ whole genome shotgun (WGS) entry which is preliminary data.</text>
</comment>
<feature type="compositionally biased region" description="Basic residues" evidence="2">
    <location>
        <begin position="172"/>
        <end position="185"/>
    </location>
</feature>
<dbReference type="Pfam" id="PF22936">
    <property type="entry name" value="Pol_BBD"/>
    <property type="match status" value="1"/>
</dbReference>
<feature type="domain" description="Integrase catalytic" evidence="3">
    <location>
        <begin position="394"/>
        <end position="474"/>
    </location>
</feature>
<dbReference type="InterPro" id="IPR039537">
    <property type="entry name" value="Retrotran_Ty1/copia-like"/>
</dbReference>
<feature type="non-terminal residue" evidence="4">
    <location>
        <position position="474"/>
    </location>
</feature>
<protein>
    <submittedName>
        <fullName evidence="4">Ribonuclease H-like domain-containing protein</fullName>
    </submittedName>
</protein>
<dbReference type="InterPro" id="IPR001584">
    <property type="entry name" value="Integrase_cat-core"/>
</dbReference>
<keyword evidence="1" id="KW-0645">Protease</keyword>
<gene>
    <name evidence="4" type="ORF">Tci_691724</name>
</gene>
<dbReference type="AlphaFoldDB" id="A0A699L214"/>
<dbReference type="InterPro" id="IPR054722">
    <property type="entry name" value="PolX-like_BBD"/>
</dbReference>
<reference evidence="4" key="1">
    <citation type="journal article" date="2019" name="Sci. Rep.">
        <title>Draft genome of Tanacetum cinerariifolium, the natural source of mosquito coil.</title>
        <authorList>
            <person name="Yamashiro T."/>
            <person name="Shiraishi A."/>
            <person name="Satake H."/>
            <person name="Nakayama K."/>
        </authorList>
    </citation>
    <scope>NUCLEOTIDE SEQUENCE</scope>
</reference>
<organism evidence="4">
    <name type="scientific">Tanacetum cinerariifolium</name>
    <name type="common">Dalmatian daisy</name>
    <name type="synonym">Chrysanthemum cinerariifolium</name>
    <dbReference type="NCBI Taxonomy" id="118510"/>
    <lineage>
        <taxon>Eukaryota</taxon>
        <taxon>Viridiplantae</taxon>
        <taxon>Streptophyta</taxon>
        <taxon>Embryophyta</taxon>
        <taxon>Tracheophyta</taxon>
        <taxon>Spermatophyta</taxon>
        <taxon>Magnoliopsida</taxon>
        <taxon>eudicotyledons</taxon>
        <taxon>Gunneridae</taxon>
        <taxon>Pentapetalae</taxon>
        <taxon>asterids</taxon>
        <taxon>campanulids</taxon>
        <taxon>Asterales</taxon>
        <taxon>Asteraceae</taxon>
        <taxon>Asteroideae</taxon>
        <taxon>Anthemideae</taxon>
        <taxon>Anthemidinae</taxon>
        <taxon>Tanacetum</taxon>
    </lineage>
</organism>
<feature type="region of interest" description="Disordered" evidence="2">
    <location>
        <begin position="162"/>
        <end position="199"/>
    </location>
</feature>
<dbReference type="GO" id="GO:0003676">
    <property type="term" value="F:nucleic acid binding"/>
    <property type="evidence" value="ECO:0007669"/>
    <property type="project" value="InterPro"/>
</dbReference>